<dbReference type="EMBL" id="CP042906">
    <property type="protein sequence ID" value="QEX17086.1"/>
    <property type="molecule type" value="Genomic_DNA"/>
</dbReference>
<evidence type="ECO:0000256" key="4">
    <source>
        <dbReference type="ARBA" id="ARBA00022840"/>
    </source>
</evidence>
<keyword evidence="3 7" id="KW-0547">Nucleotide-binding</keyword>
<dbReference type="Proteomes" id="UP000326202">
    <property type="component" value="Chromosome"/>
</dbReference>
<name>A0A5J6MQE9_9PROT</name>
<dbReference type="OrthoDB" id="9802264at2"/>
<keyword evidence="4 7" id="KW-0067">ATP-binding</keyword>
<comment type="similarity">
    <text evidence="7">Belongs to the ABC transporter superfamily. Spermidine/putrescine importer (TC 3.A.1.11.1) family.</text>
</comment>
<dbReference type="InterPro" id="IPR003439">
    <property type="entry name" value="ABC_transporter-like_ATP-bd"/>
</dbReference>
<evidence type="ECO:0000256" key="5">
    <source>
        <dbReference type="ARBA" id="ARBA00022967"/>
    </source>
</evidence>
<gene>
    <name evidence="7 9" type="primary">potA</name>
    <name evidence="9" type="ORF">FRZ44_23820</name>
</gene>
<dbReference type="SUPFAM" id="SSF52540">
    <property type="entry name" value="P-loop containing nucleoside triphosphate hydrolases"/>
    <property type="match status" value="1"/>
</dbReference>
<dbReference type="GO" id="GO:0015847">
    <property type="term" value="P:putrescine transport"/>
    <property type="evidence" value="ECO:0007669"/>
    <property type="project" value="UniProtKB-ARBA"/>
</dbReference>
<dbReference type="GO" id="GO:0015417">
    <property type="term" value="F:ABC-type polyamine transporter activity"/>
    <property type="evidence" value="ECO:0007669"/>
    <property type="project" value="UniProtKB-EC"/>
</dbReference>
<dbReference type="FunFam" id="3.40.50.300:FF:000133">
    <property type="entry name" value="Spermidine/putrescine import ATP-binding protein PotA"/>
    <property type="match status" value="1"/>
</dbReference>
<dbReference type="Gene3D" id="3.40.50.300">
    <property type="entry name" value="P-loop containing nucleotide triphosphate hydrolases"/>
    <property type="match status" value="1"/>
</dbReference>
<accession>A0A5J6MQE9</accession>
<evidence type="ECO:0000256" key="2">
    <source>
        <dbReference type="ARBA" id="ARBA00022475"/>
    </source>
</evidence>
<dbReference type="PANTHER" id="PTHR42781:SF4">
    <property type="entry name" value="SPERMIDINE_PUTRESCINE IMPORT ATP-BINDING PROTEIN POTA"/>
    <property type="match status" value="1"/>
</dbReference>
<dbReference type="GO" id="GO:0005524">
    <property type="term" value="F:ATP binding"/>
    <property type="evidence" value="ECO:0007669"/>
    <property type="project" value="UniProtKB-KW"/>
</dbReference>
<evidence type="ECO:0000313" key="9">
    <source>
        <dbReference type="EMBL" id="QEX17086.1"/>
    </source>
</evidence>
<evidence type="ECO:0000256" key="6">
    <source>
        <dbReference type="ARBA" id="ARBA00023136"/>
    </source>
</evidence>
<dbReference type="GO" id="GO:0043190">
    <property type="term" value="C:ATP-binding cassette (ABC) transporter complex"/>
    <property type="evidence" value="ECO:0007669"/>
    <property type="project" value="InterPro"/>
</dbReference>
<evidence type="ECO:0000259" key="8">
    <source>
        <dbReference type="PROSITE" id="PS50893"/>
    </source>
</evidence>
<dbReference type="InterPro" id="IPR013611">
    <property type="entry name" value="Transp-assoc_OB_typ2"/>
</dbReference>
<feature type="domain" description="ABC transporter" evidence="8">
    <location>
        <begin position="8"/>
        <end position="238"/>
    </location>
</feature>
<evidence type="ECO:0000313" key="10">
    <source>
        <dbReference type="Proteomes" id="UP000326202"/>
    </source>
</evidence>
<dbReference type="InterPro" id="IPR027417">
    <property type="entry name" value="P-loop_NTPase"/>
</dbReference>
<keyword evidence="5 7" id="KW-1278">Translocase</keyword>
<evidence type="ECO:0000256" key="7">
    <source>
        <dbReference type="RuleBase" id="RU364083"/>
    </source>
</evidence>
<sequence>MSADDSFISIKRVSKHFGAVKAVDDISFDIRRGEFFSLLGPSGCGKTTLLRMLAGFEVPTAGEIFIDGQPMAVVPPHLRPTNMVFQNYAIFPHLNVRQNIAYGLRKKNLTKPQIDQKVEEALGMIKLPGYGNRRADQLSGGQRQRIALARALVCQPKVLLLDEPLGALDKKLREEMQLELRQLQRSVGITFVFVTHDQEEALTMSDRIAVMARGKVMQIDGSAQLYEHPNCREVADFIGNMNFIDGTVAGTEGANAIIDAGPLGKLRVPVGQARINKAGLVTLAIRPEKLRIEATRPNGGTNSIAGRLNAQAYLGDRSHFYVEVPGLQRRVAVAAQNVARNAEAADGKARDVWVSWPVESGVLLPAD</sequence>
<comment type="catalytic activity">
    <reaction evidence="7">
        <text>ATP + H2O + polyamine-[polyamine-binding protein]Side 1 = ADP + phosphate + polyamineSide 2 + [polyamine-binding protein]Side 1.</text>
        <dbReference type="EC" id="7.6.2.11"/>
    </reaction>
</comment>
<dbReference type="Pfam" id="PF00005">
    <property type="entry name" value="ABC_tran"/>
    <property type="match status" value="1"/>
</dbReference>
<keyword evidence="10" id="KW-1185">Reference proteome</keyword>
<dbReference type="EC" id="7.6.2.11" evidence="7"/>
<keyword evidence="6 7" id="KW-0472">Membrane</keyword>
<dbReference type="Gene3D" id="2.40.50.100">
    <property type="match status" value="1"/>
</dbReference>
<dbReference type="InterPro" id="IPR050093">
    <property type="entry name" value="ABC_SmlMolc_Importer"/>
</dbReference>
<dbReference type="InterPro" id="IPR008995">
    <property type="entry name" value="Mo/tungstate-bd_C_term_dom"/>
</dbReference>
<comment type="function">
    <text evidence="7">Part of the ABC transporter complex PotABCD involved in spermidine/putrescine import. Responsible for energy coupling to the transport system.</text>
</comment>
<evidence type="ECO:0000256" key="3">
    <source>
        <dbReference type="ARBA" id="ARBA00022741"/>
    </source>
</evidence>
<organism evidence="9 10">
    <name type="scientific">Hypericibacter terrae</name>
    <dbReference type="NCBI Taxonomy" id="2602015"/>
    <lineage>
        <taxon>Bacteria</taxon>
        <taxon>Pseudomonadati</taxon>
        <taxon>Pseudomonadota</taxon>
        <taxon>Alphaproteobacteria</taxon>
        <taxon>Rhodospirillales</taxon>
        <taxon>Dongiaceae</taxon>
        <taxon>Hypericibacter</taxon>
    </lineage>
</organism>
<dbReference type="Pfam" id="PF08402">
    <property type="entry name" value="TOBE_2"/>
    <property type="match status" value="1"/>
</dbReference>
<comment type="subunit">
    <text evidence="7">The complex is composed of two ATP-binding proteins (PotA), two transmembrane proteins (PotB and PotC) and a solute-binding protein (PotD).</text>
</comment>
<dbReference type="NCBIfam" id="TIGR01187">
    <property type="entry name" value="potA"/>
    <property type="match status" value="1"/>
</dbReference>
<dbReference type="KEGG" id="htq:FRZ44_23820"/>
<keyword evidence="1 7" id="KW-0813">Transport</keyword>
<dbReference type="PROSITE" id="PS00211">
    <property type="entry name" value="ABC_TRANSPORTER_1"/>
    <property type="match status" value="1"/>
</dbReference>
<dbReference type="GO" id="GO:0016887">
    <property type="term" value="F:ATP hydrolysis activity"/>
    <property type="evidence" value="ECO:0007669"/>
    <property type="project" value="InterPro"/>
</dbReference>
<dbReference type="AlphaFoldDB" id="A0A5J6MQE9"/>
<dbReference type="PANTHER" id="PTHR42781">
    <property type="entry name" value="SPERMIDINE/PUTRESCINE IMPORT ATP-BINDING PROTEIN POTA"/>
    <property type="match status" value="1"/>
</dbReference>
<evidence type="ECO:0000256" key="1">
    <source>
        <dbReference type="ARBA" id="ARBA00022448"/>
    </source>
</evidence>
<reference evidence="9 10" key="1">
    <citation type="submission" date="2019-08" db="EMBL/GenBank/DDBJ databases">
        <title>Hyperibacter terrae gen. nov., sp. nov. and Hyperibacter viscosus sp. nov., two new members in the family Rhodospirillaceae isolated from the rhizosphere of Hypericum perforatum.</title>
        <authorList>
            <person name="Noviana Z."/>
        </authorList>
    </citation>
    <scope>NUCLEOTIDE SEQUENCE [LARGE SCALE GENOMIC DNA]</scope>
    <source>
        <strain evidence="9 10">R5913</strain>
    </source>
</reference>
<dbReference type="SUPFAM" id="SSF50331">
    <property type="entry name" value="MOP-like"/>
    <property type="match status" value="1"/>
</dbReference>
<dbReference type="SMART" id="SM00382">
    <property type="entry name" value="AAA"/>
    <property type="match status" value="1"/>
</dbReference>
<protein>
    <recommendedName>
        <fullName evidence="7">Spermidine/putrescine import ATP-binding protein PotA</fullName>
        <ecNumber evidence="7">7.6.2.11</ecNumber>
    </recommendedName>
</protein>
<keyword evidence="2 7" id="KW-1003">Cell membrane</keyword>
<proteinExistence type="inferred from homology"/>
<dbReference type="InterPro" id="IPR005893">
    <property type="entry name" value="PotA-like"/>
</dbReference>
<dbReference type="InterPro" id="IPR003593">
    <property type="entry name" value="AAA+_ATPase"/>
</dbReference>
<dbReference type="PROSITE" id="PS50893">
    <property type="entry name" value="ABC_TRANSPORTER_2"/>
    <property type="match status" value="1"/>
</dbReference>
<dbReference type="InterPro" id="IPR017871">
    <property type="entry name" value="ABC_transporter-like_CS"/>
</dbReference>
<dbReference type="RefSeq" id="WP_151177368.1">
    <property type="nucleotide sequence ID" value="NZ_CP042906.1"/>
</dbReference>